<evidence type="ECO:0000313" key="2">
    <source>
        <dbReference type="EMBL" id="JAT57945.1"/>
    </source>
</evidence>
<feature type="region of interest" description="Disordered" evidence="1">
    <location>
        <begin position="1"/>
        <end position="157"/>
    </location>
</feature>
<organism evidence="2">
    <name type="scientific">Anthurium amnicola</name>
    <dbReference type="NCBI Taxonomy" id="1678845"/>
    <lineage>
        <taxon>Eukaryota</taxon>
        <taxon>Viridiplantae</taxon>
        <taxon>Streptophyta</taxon>
        <taxon>Embryophyta</taxon>
        <taxon>Tracheophyta</taxon>
        <taxon>Spermatophyta</taxon>
        <taxon>Magnoliopsida</taxon>
        <taxon>Liliopsida</taxon>
        <taxon>Araceae</taxon>
        <taxon>Pothoideae</taxon>
        <taxon>Potheae</taxon>
        <taxon>Anthurium</taxon>
    </lineage>
</organism>
<feature type="compositionally biased region" description="Low complexity" evidence="1">
    <location>
        <begin position="241"/>
        <end position="256"/>
    </location>
</feature>
<feature type="compositionally biased region" description="Polar residues" evidence="1">
    <location>
        <begin position="19"/>
        <end position="35"/>
    </location>
</feature>
<dbReference type="AlphaFoldDB" id="A0A1D1YTG9"/>
<feature type="region of interest" description="Disordered" evidence="1">
    <location>
        <begin position="241"/>
        <end position="277"/>
    </location>
</feature>
<gene>
    <name evidence="2" type="ORF">g.32208</name>
</gene>
<dbReference type="EMBL" id="GDJX01009991">
    <property type="protein sequence ID" value="JAT57945.1"/>
    <property type="molecule type" value="Transcribed_RNA"/>
</dbReference>
<sequence>MDSSGSRTATLPGFKEYISSRTPKTAQFQRTSQQMYVPPLSPRHTFHSNSSHPDLITPSRSSPSQQPMYVSRSPPKSYSNNLSRSPPKMTPQTRNTTTTKKSNGTSRPTPKPLNLSKSSHVSNLGRVPQTATFPPKVNRALNLPQPPKTATFPKQSSGFPKDLRVPLRVSQILPQPAYAYMYDQVYLQSLESPRLRLYPSEGYPSADLCDFYGVPYEGDEFEESQYGFYYYDYPQEYLPQTPTRTSHTPRSTTIPTASKDQRRRSVFGGPMKVHPDTVVPIRQPKGPDMAKNFATRIRRKAASKLLAAAAERRSKSANDRRKSAMF</sequence>
<proteinExistence type="predicted"/>
<accession>A0A1D1YTG9</accession>
<protein>
    <submittedName>
        <fullName evidence="2">Uncharacterized protein</fullName>
    </submittedName>
</protein>
<name>A0A1D1YTG9_9ARAE</name>
<feature type="compositionally biased region" description="Low complexity" evidence="1">
    <location>
        <begin position="93"/>
        <end position="107"/>
    </location>
</feature>
<feature type="compositionally biased region" description="Basic and acidic residues" evidence="1">
    <location>
        <begin position="310"/>
        <end position="326"/>
    </location>
</feature>
<reference evidence="2" key="1">
    <citation type="submission" date="2015-07" db="EMBL/GenBank/DDBJ databases">
        <title>Transcriptome Assembly of Anthurium amnicola.</title>
        <authorList>
            <person name="Suzuki J."/>
        </authorList>
    </citation>
    <scope>NUCLEOTIDE SEQUENCE</scope>
</reference>
<feature type="region of interest" description="Disordered" evidence="1">
    <location>
        <begin position="307"/>
        <end position="326"/>
    </location>
</feature>
<feature type="compositionally biased region" description="Polar residues" evidence="1">
    <location>
        <begin position="47"/>
        <end position="84"/>
    </location>
</feature>
<evidence type="ECO:0000256" key="1">
    <source>
        <dbReference type="SAM" id="MobiDB-lite"/>
    </source>
</evidence>